<reference evidence="2" key="2">
    <citation type="submission" date="2015-01" db="EMBL/GenBank/DDBJ databases">
        <title>Evolutionary Origins and Diversification of the Mycorrhizal Mutualists.</title>
        <authorList>
            <consortium name="DOE Joint Genome Institute"/>
            <consortium name="Mycorrhizal Genomics Consortium"/>
            <person name="Kohler A."/>
            <person name="Kuo A."/>
            <person name="Nagy L.G."/>
            <person name="Floudas D."/>
            <person name="Copeland A."/>
            <person name="Barry K.W."/>
            <person name="Cichocki N."/>
            <person name="Veneault-Fourrey C."/>
            <person name="LaButti K."/>
            <person name="Lindquist E.A."/>
            <person name="Lipzen A."/>
            <person name="Lundell T."/>
            <person name="Morin E."/>
            <person name="Murat C."/>
            <person name="Riley R."/>
            <person name="Ohm R."/>
            <person name="Sun H."/>
            <person name="Tunlid A."/>
            <person name="Henrissat B."/>
            <person name="Grigoriev I.V."/>
            <person name="Hibbett D.S."/>
            <person name="Martin F."/>
        </authorList>
    </citation>
    <scope>NUCLEOTIDE SEQUENCE [LARGE SCALE GENOMIC DNA]</scope>
    <source>
        <strain evidence="2">F 1598</strain>
    </source>
</reference>
<dbReference type="OrthoDB" id="3013323at2759"/>
<sequence>IIADPKLLLSPEALYKTGSMDGEVWEHPDAFYAVHALVPRLPHLRGAMIVFFEGAVDKWLSFTTKFTVDGVIASASGEEWRWAYMAPTNDVNEGGLGEKQIQTRHAPNMTLESHNAHTMYRKNNTAGFIHKTLSPADLKYLRRKAWEIDSSG</sequence>
<feature type="non-terminal residue" evidence="1">
    <location>
        <position position="1"/>
    </location>
</feature>
<protein>
    <submittedName>
        <fullName evidence="1">Uncharacterized protein</fullName>
    </submittedName>
</protein>
<gene>
    <name evidence="1" type="ORF">PILCRDRAFT_38549</name>
</gene>
<dbReference type="HOGENOM" id="CLU_075615_1_0_1"/>
<proteinExistence type="predicted"/>
<name>A0A0C3GPJ0_PILCF</name>
<organism evidence="1 2">
    <name type="scientific">Piloderma croceum (strain F 1598)</name>
    <dbReference type="NCBI Taxonomy" id="765440"/>
    <lineage>
        <taxon>Eukaryota</taxon>
        <taxon>Fungi</taxon>
        <taxon>Dikarya</taxon>
        <taxon>Basidiomycota</taxon>
        <taxon>Agaricomycotina</taxon>
        <taxon>Agaricomycetes</taxon>
        <taxon>Agaricomycetidae</taxon>
        <taxon>Atheliales</taxon>
        <taxon>Atheliaceae</taxon>
        <taxon>Piloderma</taxon>
    </lineage>
</organism>
<dbReference type="EMBL" id="KN832970">
    <property type="protein sequence ID" value="KIM92466.1"/>
    <property type="molecule type" value="Genomic_DNA"/>
</dbReference>
<reference evidence="1 2" key="1">
    <citation type="submission" date="2014-04" db="EMBL/GenBank/DDBJ databases">
        <authorList>
            <consortium name="DOE Joint Genome Institute"/>
            <person name="Kuo A."/>
            <person name="Tarkka M."/>
            <person name="Buscot F."/>
            <person name="Kohler A."/>
            <person name="Nagy L.G."/>
            <person name="Floudas D."/>
            <person name="Copeland A."/>
            <person name="Barry K.W."/>
            <person name="Cichocki N."/>
            <person name="Veneault-Fourrey C."/>
            <person name="LaButti K."/>
            <person name="Lindquist E.A."/>
            <person name="Lipzen A."/>
            <person name="Lundell T."/>
            <person name="Morin E."/>
            <person name="Murat C."/>
            <person name="Sun H."/>
            <person name="Tunlid A."/>
            <person name="Henrissat B."/>
            <person name="Grigoriev I.V."/>
            <person name="Hibbett D.S."/>
            <person name="Martin F."/>
            <person name="Nordberg H.P."/>
            <person name="Cantor M.N."/>
            <person name="Hua S.X."/>
        </authorList>
    </citation>
    <scope>NUCLEOTIDE SEQUENCE [LARGE SCALE GENOMIC DNA]</scope>
    <source>
        <strain evidence="1 2">F 1598</strain>
    </source>
</reference>
<feature type="non-terminal residue" evidence="1">
    <location>
        <position position="152"/>
    </location>
</feature>
<dbReference type="STRING" id="765440.A0A0C3GPJ0"/>
<dbReference type="Proteomes" id="UP000054166">
    <property type="component" value="Unassembled WGS sequence"/>
</dbReference>
<dbReference type="InParanoid" id="A0A0C3GPJ0"/>
<accession>A0A0C3GPJ0</accession>
<keyword evidence="2" id="KW-1185">Reference proteome</keyword>
<dbReference type="AlphaFoldDB" id="A0A0C3GPJ0"/>
<evidence type="ECO:0000313" key="1">
    <source>
        <dbReference type="EMBL" id="KIM92466.1"/>
    </source>
</evidence>
<evidence type="ECO:0000313" key="2">
    <source>
        <dbReference type="Proteomes" id="UP000054166"/>
    </source>
</evidence>